<feature type="transmembrane region" description="Helical" evidence="10">
    <location>
        <begin position="374"/>
        <end position="397"/>
    </location>
</feature>
<comment type="caution">
    <text evidence="12">The sequence shown here is derived from an EMBL/GenBank/DDBJ whole genome shotgun (WGS) entry which is preliminary data.</text>
</comment>
<evidence type="ECO:0000256" key="6">
    <source>
        <dbReference type="ARBA" id="ARBA00022692"/>
    </source>
</evidence>
<feature type="transmembrane region" description="Helical" evidence="10">
    <location>
        <begin position="228"/>
        <end position="246"/>
    </location>
</feature>
<evidence type="ECO:0000256" key="7">
    <source>
        <dbReference type="ARBA" id="ARBA00022989"/>
    </source>
</evidence>
<dbReference type="NCBIfam" id="NF003715">
    <property type="entry name" value="PRK05326.1-2"/>
    <property type="match status" value="1"/>
</dbReference>
<protein>
    <submittedName>
        <fullName evidence="12">Potassium/proton antiporter</fullName>
    </submittedName>
</protein>
<evidence type="ECO:0000256" key="5">
    <source>
        <dbReference type="ARBA" id="ARBA00022538"/>
    </source>
</evidence>
<evidence type="ECO:0000256" key="10">
    <source>
        <dbReference type="SAM" id="Phobius"/>
    </source>
</evidence>
<evidence type="ECO:0000256" key="3">
    <source>
        <dbReference type="ARBA" id="ARBA00022449"/>
    </source>
</evidence>
<keyword evidence="4" id="KW-1003">Cell membrane</keyword>
<evidence type="ECO:0000256" key="4">
    <source>
        <dbReference type="ARBA" id="ARBA00022475"/>
    </source>
</evidence>
<dbReference type="Pfam" id="PF00999">
    <property type="entry name" value="Na_H_Exchanger"/>
    <property type="match status" value="1"/>
</dbReference>
<evidence type="ECO:0000256" key="1">
    <source>
        <dbReference type="ARBA" id="ARBA00004651"/>
    </source>
</evidence>
<dbReference type="InterPro" id="IPR036721">
    <property type="entry name" value="RCK_C_sf"/>
</dbReference>
<feature type="domain" description="RCK C-terminal" evidence="11">
    <location>
        <begin position="410"/>
        <end position="491"/>
    </location>
</feature>
<sequence length="501" mass="54999">MSFSIETLLLFCSVIIFAGIIIGKVGVRFGIPALLLFLFTGMLFGVDGLGFKFSDAKMAQNIGMVALTIILFTGGMDTKIKEIRPVLGPGIVLSTVGVLLTTIFTGTFIWYLSNHFSLGQVFSLPLAFLLAATMSSTDSASVFGLLRSQRVQLRNNLKPALELESGSNDPMAYMLTIVLMQYIEGTALSAWEMVFQFLYQFVLGAVIGVVMGFLAVLLINRLAIPNKTLYPIMLLCLVLFTFATTSLIKCNGYLAVYTAGIVVGNNRLKHRSGINNFFDGLAWLVQITLFLLLGLLVNPHEMLHVGVLAVLVGIFIMFIGRPLAVFVSLLPFRKMSINSKAFISWVGLRGAAPIIFATYPVVNGIEGAEHIYSIVFFITLLSLLVQGMTITPVAYWLGLATPAPPEGSFVGVEIPEETGTRMEERVVDKNMLAHGSELRSVQLGENELVILIKRNDRFLVPKGKSKLHEGDSLLIVWASNEESSEESNKKLVQRIRQTLMQ</sequence>
<feature type="transmembrane region" description="Helical" evidence="10">
    <location>
        <begin position="280"/>
        <end position="297"/>
    </location>
</feature>
<feature type="transmembrane region" description="Helical" evidence="10">
    <location>
        <begin position="303"/>
        <end position="330"/>
    </location>
</feature>
<keyword evidence="5" id="KW-0630">Potassium</keyword>
<dbReference type="InterPro" id="IPR038770">
    <property type="entry name" value="Na+/solute_symporter_sf"/>
</dbReference>
<feature type="transmembrane region" description="Helical" evidence="10">
    <location>
        <begin position="197"/>
        <end position="219"/>
    </location>
</feature>
<feature type="transmembrane region" description="Helical" evidence="10">
    <location>
        <begin position="58"/>
        <end position="74"/>
    </location>
</feature>
<evidence type="ECO:0000256" key="9">
    <source>
        <dbReference type="ARBA" id="ARBA00023136"/>
    </source>
</evidence>
<evidence type="ECO:0000259" key="11">
    <source>
        <dbReference type="PROSITE" id="PS51202"/>
    </source>
</evidence>
<dbReference type="Proteomes" id="UP001628220">
    <property type="component" value="Unassembled WGS sequence"/>
</dbReference>
<evidence type="ECO:0000313" key="12">
    <source>
        <dbReference type="EMBL" id="GAB1250933.1"/>
    </source>
</evidence>
<keyword evidence="2" id="KW-0813">Transport</keyword>
<reference evidence="12 13" key="1">
    <citation type="journal article" date="2025" name="Int. J. Syst. Evol. Microbiol.">
        <title>Desulfovibrio falkowii sp. nov., Porphyromonas miyakawae sp. nov., Mediterraneibacter flintii sp. nov. and Owariibacterium komagatae gen. nov., sp. nov., isolated from human faeces.</title>
        <authorList>
            <person name="Hamaguchi T."/>
            <person name="Ohara M."/>
            <person name="Hisatomi A."/>
            <person name="Sekiguchi K."/>
            <person name="Takeda J.I."/>
            <person name="Ueyama J."/>
            <person name="Ito M."/>
            <person name="Nishiwaki H."/>
            <person name="Ogi T."/>
            <person name="Hirayama M."/>
            <person name="Ohkuma M."/>
            <person name="Sakamoto M."/>
            <person name="Ohno K."/>
        </authorList>
    </citation>
    <scope>NUCLEOTIDE SEQUENCE [LARGE SCALE GENOMIC DNA]</scope>
    <source>
        <strain evidence="12 13">13CB11C</strain>
    </source>
</reference>
<feature type="transmembrane region" description="Helical" evidence="10">
    <location>
        <begin position="124"/>
        <end position="146"/>
    </location>
</feature>
<comment type="subcellular location">
    <subcellularLocation>
        <location evidence="1">Cell membrane</location>
        <topology evidence="1">Multi-pass membrane protein</topology>
    </subcellularLocation>
</comment>
<keyword evidence="6 10" id="KW-0812">Transmembrane</keyword>
<evidence type="ECO:0000256" key="8">
    <source>
        <dbReference type="ARBA" id="ARBA00023065"/>
    </source>
</evidence>
<keyword evidence="7 10" id="KW-1133">Transmembrane helix</keyword>
<feature type="transmembrane region" description="Helical" evidence="10">
    <location>
        <begin position="86"/>
        <end position="112"/>
    </location>
</feature>
<name>A0ABQ0DZT8_9PORP</name>
<feature type="transmembrane region" description="Helical" evidence="10">
    <location>
        <begin position="342"/>
        <end position="362"/>
    </location>
</feature>
<feature type="transmembrane region" description="Helical" evidence="10">
    <location>
        <begin position="29"/>
        <end position="46"/>
    </location>
</feature>
<dbReference type="NCBIfam" id="NF003716">
    <property type="entry name" value="PRK05326.1-3"/>
    <property type="match status" value="1"/>
</dbReference>
<accession>A0ABQ0DZT8</accession>
<dbReference type="SUPFAM" id="SSF116726">
    <property type="entry name" value="TrkA C-terminal domain-like"/>
    <property type="match status" value="1"/>
</dbReference>
<dbReference type="PANTHER" id="PTHR32507">
    <property type="entry name" value="NA(+)/H(+) ANTIPORTER 1"/>
    <property type="match status" value="1"/>
</dbReference>
<keyword evidence="13" id="KW-1185">Reference proteome</keyword>
<proteinExistence type="predicted"/>
<evidence type="ECO:0000256" key="2">
    <source>
        <dbReference type="ARBA" id="ARBA00022448"/>
    </source>
</evidence>
<keyword evidence="3" id="KW-0050">Antiport</keyword>
<feature type="transmembrane region" description="Helical" evidence="10">
    <location>
        <begin position="6"/>
        <end position="22"/>
    </location>
</feature>
<dbReference type="InterPro" id="IPR006153">
    <property type="entry name" value="Cation/H_exchanger_TM"/>
</dbReference>
<gene>
    <name evidence="12" type="ORF">Tsumi_00370</name>
</gene>
<dbReference type="PANTHER" id="PTHR32507:SF7">
    <property type="entry name" value="K(+)_H(+) ANTIPORTER NHAP2"/>
    <property type="match status" value="1"/>
</dbReference>
<organism evidence="12 13">
    <name type="scientific">Porphyromonas miyakawae</name>
    <dbReference type="NCBI Taxonomy" id="3137470"/>
    <lineage>
        <taxon>Bacteria</taxon>
        <taxon>Pseudomonadati</taxon>
        <taxon>Bacteroidota</taxon>
        <taxon>Bacteroidia</taxon>
        <taxon>Bacteroidales</taxon>
        <taxon>Porphyromonadaceae</taxon>
        <taxon>Porphyromonas</taxon>
    </lineage>
</organism>
<keyword evidence="9 10" id="KW-0472">Membrane</keyword>
<keyword evidence="5" id="KW-0633">Potassium transport</keyword>
<dbReference type="Gene3D" id="3.30.70.1450">
    <property type="entry name" value="Regulator of K+ conductance, C-terminal domain"/>
    <property type="match status" value="1"/>
</dbReference>
<dbReference type="PROSITE" id="PS51202">
    <property type="entry name" value="RCK_C"/>
    <property type="match status" value="1"/>
</dbReference>
<dbReference type="RefSeq" id="WP_411914761.1">
    <property type="nucleotide sequence ID" value="NZ_BAAFSF010000001.1"/>
</dbReference>
<dbReference type="InterPro" id="IPR006037">
    <property type="entry name" value="RCK_C"/>
</dbReference>
<keyword evidence="8" id="KW-0406">Ion transport</keyword>
<dbReference type="Gene3D" id="1.20.1530.20">
    <property type="match status" value="1"/>
</dbReference>
<dbReference type="EMBL" id="BAAFSF010000001">
    <property type="protein sequence ID" value="GAB1250933.1"/>
    <property type="molecule type" value="Genomic_DNA"/>
</dbReference>
<evidence type="ECO:0000313" key="13">
    <source>
        <dbReference type="Proteomes" id="UP001628220"/>
    </source>
</evidence>